<keyword evidence="4" id="KW-0779">Telomere</keyword>
<dbReference type="Proteomes" id="UP001497600">
    <property type="component" value="Chromosome F"/>
</dbReference>
<protein>
    <recommendedName>
        <fullName evidence="7">Telomere replication protein EST3</fullName>
    </recommendedName>
</protein>
<dbReference type="Pfam" id="PF10341">
    <property type="entry name" value="TPP1"/>
    <property type="match status" value="1"/>
</dbReference>
<evidence type="ECO:0000256" key="7">
    <source>
        <dbReference type="ARBA" id="ARBA00023906"/>
    </source>
</evidence>
<evidence type="ECO:0000313" key="12">
    <source>
        <dbReference type="Proteomes" id="UP001497600"/>
    </source>
</evidence>
<proteinExistence type="inferred from homology"/>
<reference evidence="11 12" key="1">
    <citation type="submission" date="2024-01" db="EMBL/GenBank/DDBJ databases">
        <authorList>
            <consortium name="Genoscope - CEA"/>
            <person name="William W."/>
        </authorList>
    </citation>
    <scope>NUCLEOTIDE SEQUENCE [LARGE SCALE GENOMIC DNA]</scope>
    <source>
        <strain evidence="11 12">29B2s-10</strain>
    </source>
</reference>
<evidence type="ECO:0000256" key="1">
    <source>
        <dbReference type="ARBA" id="ARBA00004123"/>
    </source>
</evidence>
<keyword evidence="12" id="KW-1185">Reference proteome</keyword>
<accession>A0ABP0EFP9</accession>
<evidence type="ECO:0000259" key="10">
    <source>
        <dbReference type="Pfam" id="PF10341"/>
    </source>
</evidence>
<keyword evidence="5" id="KW-0539">Nucleus</keyword>
<keyword evidence="3" id="KW-0158">Chromosome</keyword>
<comment type="subcellular location">
    <subcellularLocation>
        <location evidence="2">Chromosome</location>
        <location evidence="2">Telomere</location>
    </subcellularLocation>
    <subcellularLocation>
        <location evidence="1">Nucleus</location>
    </subcellularLocation>
</comment>
<evidence type="ECO:0000256" key="9">
    <source>
        <dbReference type="SAM" id="MobiDB-lite"/>
    </source>
</evidence>
<organism evidence="11 12">
    <name type="scientific">[Candida] anglica</name>
    <dbReference type="NCBI Taxonomy" id="148631"/>
    <lineage>
        <taxon>Eukaryota</taxon>
        <taxon>Fungi</taxon>
        <taxon>Dikarya</taxon>
        <taxon>Ascomycota</taxon>
        <taxon>Saccharomycotina</taxon>
        <taxon>Pichiomycetes</taxon>
        <taxon>Debaryomycetaceae</taxon>
        <taxon>Kurtzmaniella</taxon>
    </lineage>
</organism>
<name>A0ABP0EFP9_9ASCO</name>
<evidence type="ECO:0000256" key="6">
    <source>
        <dbReference type="ARBA" id="ARBA00023777"/>
    </source>
</evidence>
<feature type="region of interest" description="Disordered" evidence="9">
    <location>
        <begin position="173"/>
        <end position="204"/>
    </location>
</feature>
<feature type="domain" description="Shelterin complex subunit TPP1/Est3" evidence="10">
    <location>
        <begin position="8"/>
        <end position="152"/>
    </location>
</feature>
<dbReference type="InterPro" id="IPR019437">
    <property type="entry name" value="TPP1/Est3"/>
</dbReference>
<evidence type="ECO:0000256" key="5">
    <source>
        <dbReference type="ARBA" id="ARBA00023242"/>
    </source>
</evidence>
<evidence type="ECO:0000256" key="4">
    <source>
        <dbReference type="ARBA" id="ARBA00022895"/>
    </source>
</evidence>
<evidence type="ECO:0000256" key="2">
    <source>
        <dbReference type="ARBA" id="ARBA00004574"/>
    </source>
</evidence>
<gene>
    <name evidence="11" type="primary">EST3</name>
    <name evidence="11" type="ORF">CAAN4_F12860</name>
</gene>
<dbReference type="Gene3D" id="2.40.50.960">
    <property type="match status" value="1"/>
</dbReference>
<evidence type="ECO:0000256" key="8">
    <source>
        <dbReference type="ARBA" id="ARBA00024878"/>
    </source>
</evidence>
<evidence type="ECO:0000256" key="3">
    <source>
        <dbReference type="ARBA" id="ARBA00022454"/>
    </source>
</evidence>
<evidence type="ECO:0000313" key="11">
    <source>
        <dbReference type="EMBL" id="CAK7913671.1"/>
    </source>
</evidence>
<comment type="function">
    <text evidence="8">Component of the telomerase complex involved in telomere replication. Stimulates RNA/DNA heteroduplex unwinding which favors the telomere replication by the telomerase.</text>
</comment>
<sequence>MDPVVLQNGWLRDSLLKSISNVPSERTLTSELLAKNVSPESLPVLRIFRFLQKTHSKDLTAILSDSTHKIYAVFPYEAIRAFELKYKKRITLQTVNSLILVERADYIFVGSQRLLQDYGVRSEAKGGSLIVLKVNQVEIFSRDQIELGWVVSSKLKFVYDTEYEKMVSCDKTPKRTRVKEEREGENQGEKKKVKRSDNKVSNKC</sequence>
<dbReference type="EMBL" id="OZ004258">
    <property type="protein sequence ID" value="CAK7913671.1"/>
    <property type="molecule type" value="Genomic_DNA"/>
</dbReference>
<comment type="similarity">
    <text evidence="6">Belongs to the EST3 family.</text>
</comment>